<proteinExistence type="predicted"/>
<feature type="domain" description="Calcineurin-like phosphoesterase" evidence="2">
    <location>
        <begin position="83"/>
        <end position="227"/>
    </location>
</feature>
<dbReference type="Proteomes" id="UP000317646">
    <property type="component" value="Unassembled WGS sequence"/>
</dbReference>
<feature type="compositionally biased region" description="Low complexity" evidence="1">
    <location>
        <begin position="1"/>
        <end position="11"/>
    </location>
</feature>
<dbReference type="GO" id="GO:0016791">
    <property type="term" value="F:phosphatase activity"/>
    <property type="evidence" value="ECO:0007669"/>
    <property type="project" value="TreeGrafter"/>
</dbReference>
<dbReference type="InterPro" id="IPR029052">
    <property type="entry name" value="Metallo-depent_PP-like"/>
</dbReference>
<dbReference type="PANTHER" id="PTHR42850">
    <property type="entry name" value="METALLOPHOSPHOESTERASE"/>
    <property type="match status" value="1"/>
</dbReference>
<evidence type="ECO:0000259" key="2">
    <source>
        <dbReference type="Pfam" id="PF00149"/>
    </source>
</evidence>
<feature type="region of interest" description="Disordered" evidence="1">
    <location>
        <begin position="1"/>
        <end position="34"/>
    </location>
</feature>
<evidence type="ECO:0000313" key="4">
    <source>
        <dbReference type="Proteomes" id="UP000317646"/>
    </source>
</evidence>
<dbReference type="InterPro" id="IPR050126">
    <property type="entry name" value="Ap4A_hydrolase"/>
</dbReference>
<dbReference type="GO" id="GO:0110154">
    <property type="term" value="P:RNA decapping"/>
    <property type="evidence" value="ECO:0007669"/>
    <property type="project" value="TreeGrafter"/>
</dbReference>
<dbReference type="Pfam" id="PF00149">
    <property type="entry name" value="Metallophos"/>
    <property type="match status" value="1"/>
</dbReference>
<evidence type="ECO:0000256" key="1">
    <source>
        <dbReference type="SAM" id="MobiDB-lite"/>
    </source>
</evidence>
<dbReference type="EMBL" id="RCYZ01000007">
    <property type="protein sequence ID" value="TPG63587.1"/>
    <property type="molecule type" value="Genomic_DNA"/>
</dbReference>
<name>A0A502GMP1_9BACT</name>
<dbReference type="InterPro" id="IPR004843">
    <property type="entry name" value="Calcineurin-like_PHP"/>
</dbReference>
<organism evidence="3 4">
    <name type="scientific">Hymenobacter nivis</name>
    <dbReference type="NCBI Taxonomy" id="1850093"/>
    <lineage>
        <taxon>Bacteria</taxon>
        <taxon>Pseudomonadati</taxon>
        <taxon>Bacteroidota</taxon>
        <taxon>Cytophagia</taxon>
        <taxon>Cytophagales</taxon>
        <taxon>Hymenobacteraceae</taxon>
        <taxon>Hymenobacter</taxon>
    </lineage>
</organism>
<dbReference type="PANTHER" id="PTHR42850:SF4">
    <property type="entry name" value="ZINC-DEPENDENT ENDOPOLYPHOSPHATASE"/>
    <property type="match status" value="1"/>
</dbReference>
<reference evidence="3 4" key="1">
    <citation type="journal article" date="2019" name="Environ. Microbiol.">
        <title>Species interactions and distinct microbial communities in high Arctic permafrost affected cryosols are associated with the CH4 and CO2 gas fluxes.</title>
        <authorList>
            <person name="Altshuler I."/>
            <person name="Hamel J."/>
            <person name="Turney S."/>
            <person name="Magnuson E."/>
            <person name="Levesque R."/>
            <person name="Greer C."/>
            <person name="Whyte L.G."/>
        </authorList>
    </citation>
    <scope>NUCLEOTIDE SEQUENCE [LARGE SCALE GENOMIC DNA]</scope>
    <source>
        <strain evidence="3 4">S9.2P</strain>
    </source>
</reference>
<keyword evidence="4" id="KW-1185">Reference proteome</keyword>
<gene>
    <name evidence="3" type="ORF">EAH73_16140</name>
</gene>
<dbReference type="AlphaFoldDB" id="A0A502GMP1"/>
<dbReference type="GO" id="GO:0008803">
    <property type="term" value="F:bis(5'-nucleosyl)-tetraphosphatase (symmetrical) activity"/>
    <property type="evidence" value="ECO:0007669"/>
    <property type="project" value="TreeGrafter"/>
</dbReference>
<feature type="compositionally biased region" description="Basic residues" evidence="1">
    <location>
        <begin position="14"/>
        <end position="29"/>
    </location>
</feature>
<dbReference type="SUPFAM" id="SSF56300">
    <property type="entry name" value="Metallo-dependent phosphatases"/>
    <property type="match status" value="1"/>
</dbReference>
<protein>
    <recommendedName>
        <fullName evidence="2">Calcineurin-like phosphoesterase domain-containing protein</fullName>
    </recommendedName>
</protein>
<dbReference type="Gene3D" id="3.60.21.10">
    <property type="match status" value="1"/>
</dbReference>
<accession>A0A502GMP1</accession>
<dbReference type="GO" id="GO:0005737">
    <property type="term" value="C:cytoplasm"/>
    <property type="evidence" value="ECO:0007669"/>
    <property type="project" value="TreeGrafter"/>
</dbReference>
<comment type="caution">
    <text evidence="3">The sequence shown here is derived from an EMBL/GenBank/DDBJ whole genome shotgun (WGS) entry which is preliminary data.</text>
</comment>
<evidence type="ECO:0000313" key="3">
    <source>
        <dbReference type="EMBL" id="TPG63587.1"/>
    </source>
</evidence>
<sequence length="306" mass="35022">MVSGCARAAEAPRQRARNRAGRRRIRRGQKGVGESSRLAKVVYISGPRPLRKSGRARPRPARPPTGYSFHSAAAAFLTKSMETYVIGDIHGAVRALDQVLERSPFRPGIDRLVQLGDVADGWPDTPACVDRLLGIPNSIWLQGNHDWWAAEWLSTQLPLEYVEQDWYRQGGQATYEAYLQLPSDERYRHFRQFFGEQWPYFEDEANNLYVHAGYDPKRPIALQDPFDLIWTRDLWDGNQAATGYHECFIGHTSTWNYKKVPCQTHNVWNVDQGAAYNGRLSMLNVRTKEFVQSDVVRELYPGVEGR</sequence>